<comment type="function">
    <text evidence="3">Required for rescue of stalled ribosomes mediated by trans-translation. Binds to transfer-messenger RNA (tmRNA), required for stable association of tmRNA with ribosomes. tmRNA and SmpB together mimic tRNA shape, replacing the anticodon stem-loop with SmpB. tmRNA is encoded by the ssrA gene; the 2 termini fold to resemble tRNA(Ala) and it encodes a 'tag peptide', a short internal open reading frame. During trans-translation Ala-aminoacylated tmRNA acts like a tRNA, entering the A-site of stalled ribosomes, displacing the stalled mRNA. The ribosome then switches to translate the ORF on the tmRNA; the nascent peptide is terminated with the 'tag peptide' encoded by the tmRNA and targeted for degradation. The ribosome is freed to recommence translation, which seems to be the essential function of trans-translation.</text>
</comment>
<dbReference type="GO" id="GO:0070930">
    <property type="term" value="P:trans-translation-dependent protein tagging"/>
    <property type="evidence" value="ECO:0007669"/>
    <property type="project" value="TreeGrafter"/>
</dbReference>
<dbReference type="GO" id="GO:0005829">
    <property type="term" value="C:cytosol"/>
    <property type="evidence" value="ECO:0007669"/>
    <property type="project" value="TreeGrafter"/>
</dbReference>
<dbReference type="SUPFAM" id="SSF74982">
    <property type="entry name" value="Small protein B (SmpB)"/>
    <property type="match status" value="1"/>
</dbReference>
<organism evidence="4 5">
    <name type="scientific">Photobacterium kishitanii</name>
    <dbReference type="NCBI Taxonomy" id="318456"/>
    <lineage>
        <taxon>Bacteria</taxon>
        <taxon>Pseudomonadati</taxon>
        <taxon>Pseudomonadota</taxon>
        <taxon>Gammaproteobacteria</taxon>
        <taxon>Vibrionales</taxon>
        <taxon>Vibrionaceae</taxon>
        <taxon>Photobacterium</taxon>
    </lineage>
</organism>
<evidence type="ECO:0000313" key="4">
    <source>
        <dbReference type="EMBL" id="PSU89785.1"/>
    </source>
</evidence>
<sequence>MKSKKENNNIAKNRSARFDFHIDNEIEAGIVLQGWEVKSIRAGKVNLTESYVYFKNGEAFISGVEIQPLIGASTHTDNNPTRIRKLLLKKMEIERLNSFICRDGKTVISLNMYWSGSNVKVKIASATGKNNVDKRHAVKERDWNRDKNRLVKRL</sequence>
<dbReference type="NCBIfam" id="NF003843">
    <property type="entry name" value="PRK05422.1"/>
    <property type="match status" value="1"/>
</dbReference>
<dbReference type="CDD" id="cd09294">
    <property type="entry name" value="SmpB"/>
    <property type="match status" value="1"/>
</dbReference>
<dbReference type="GO" id="GO:0070929">
    <property type="term" value="P:trans-translation"/>
    <property type="evidence" value="ECO:0007669"/>
    <property type="project" value="UniProtKB-UniRule"/>
</dbReference>
<evidence type="ECO:0000256" key="1">
    <source>
        <dbReference type="ARBA" id="ARBA00022490"/>
    </source>
</evidence>
<comment type="caution">
    <text evidence="4">The sequence shown here is derived from an EMBL/GenBank/DDBJ whole genome shotgun (WGS) entry which is preliminary data.</text>
</comment>
<comment type="similarity">
    <text evidence="3">Belongs to the SmpB family.</text>
</comment>
<dbReference type="Pfam" id="PF01668">
    <property type="entry name" value="SmpB"/>
    <property type="match status" value="1"/>
</dbReference>
<keyword evidence="2 3" id="KW-0694">RNA-binding</keyword>
<dbReference type="InterPro" id="IPR000037">
    <property type="entry name" value="SsrA-bd_prot"/>
</dbReference>
<dbReference type="NCBIfam" id="TIGR00086">
    <property type="entry name" value="smpB"/>
    <property type="match status" value="1"/>
</dbReference>
<comment type="subcellular location">
    <subcellularLocation>
        <location evidence="3">Cytoplasm</location>
    </subcellularLocation>
    <text evidence="3">The tmRNA-SmpB complex associates with stalled 70S ribosomes.</text>
</comment>
<evidence type="ECO:0000313" key="5">
    <source>
        <dbReference type="Proteomes" id="UP000241426"/>
    </source>
</evidence>
<reference evidence="4 5" key="1">
    <citation type="submission" date="2018-01" db="EMBL/GenBank/DDBJ databases">
        <title>Whole genome sequencing of Histamine producing bacteria.</title>
        <authorList>
            <person name="Butler K."/>
        </authorList>
    </citation>
    <scope>NUCLEOTIDE SEQUENCE [LARGE SCALE GENOMIC DNA]</scope>
    <source>
        <strain evidence="4 5">FS-7.2</strain>
    </source>
</reference>
<dbReference type="GO" id="GO:0003723">
    <property type="term" value="F:RNA binding"/>
    <property type="evidence" value="ECO:0007669"/>
    <property type="project" value="UniProtKB-UniRule"/>
</dbReference>
<protein>
    <recommendedName>
        <fullName evidence="3">SsrA-binding protein</fullName>
    </recommendedName>
    <alternativeName>
        <fullName evidence="3">Small protein B</fullName>
    </alternativeName>
</protein>
<dbReference type="EMBL" id="PYNF01000044">
    <property type="protein sequence ID" value="PSU89785.1"/>
    <property type="molecule type" value="Genomic_DNA"/>
</dbReference>
<dbReference type="InterPro" id="IPR020081">
    <property type="entry name" value="SsrA-bd_prot_CS"/>
</dbReference>
<evidence type="ECO:0000256" key="2">
    <source>
        <dbReference type="ARBA" id="ARBA00022884"/>
    </source>
</evidence>
<dbReference type="AlphaFoldDB" id="A0A2T3KB05"/>
<keyword evidence="1 3" id="KW-0963">Cytoplasm</keyword>
<dbReference type="HAMAP" id="MF_00023">
    <property type="entry name" value="SmpB"/>
    <property type="match status" value="1"/>
</dbReference>
<dbReference type="Proteomes" id="UP000241426">
    <property type="component" value="Unassembled WGS sequence"/>
</dbReference>
<gene>
    <name evidence="3" type="primary">smpB</name>
    <name evidence="4" type="ORF">C9J27_24190</name>
</gene>
<name>A0A2T3KB05_9GAMM</name>
<accession>A0A2T3KB05</accession>
<dbReference type="PANTHER" id="PTHR30308">
    <property type="entry name" value="TMRNA-BINDING COMPONENT OF TRANS-TRANSLATION TAGGING COMPLEX"/>
    <property type="match status" value="1"/>
</dbReference>
<dbReference type="PANTHER" id="PTHR30308:SF2">
    <property type="entry name" value="SSRA-BINDING PROTEIN"/>
    <property type="match status" value="1"/>
</dbReference>
<dbReference type="RefSeq" id="WP_107290164.1">
    <property type="nucleotide sequence ID" value="NZ_PYNF01000044.1"/>
</dbReference>
<proteinExistence type="inferred from homology"/>
<evidence type="ECO:0000256" key="3">
    <source>
        <dbReference type="HAMAP-Rule" id="MF_00023"/>
    </source>
</evidence>
<dbReference type="Gene3D" id="2.40.280.10">
    <property type="match status" value="1"/>
</dbReference>
<dbReference type="InterPro" id="IPR023620">
    <property type="entry name" value="SmpB"/>
</dbReference>
<dbReference type="PROSITE" id="PS01317">
    <property type="entry name" value="SSRP"/>
    <property type="match status" value="1"/>
</dbReference>